<dbReference type="Pfam" id="PF04248">
    <property type="entry name" value="NTP_transf_9"/>
    <property type="match status" value="2"/>
</dbReference>
<sequence length="253" mass="28166">MSDNGENPFVIPAGAARPGQTRIRAFSAGALVADADPALLVWENAYFPRYFFAPEDLRAELRPAGQGKRSESLGISELFDVVVGDRMLKGAARNYPEAPDEAVRSRFTLVWSAFDTWLEEEEVLHTHARSPYVRIDALPSSRHVRVVAGGEVVAESRRPVVLTETGLGPRYYLPRTDVRMDLLTPTDTVSHCPYKGSASYWTLRVGDLEVTDVVWGYETPLREALRVAGLVCFWPEKSADLELYVDGERVGRP</sequence>
<keyword evidence="3" id="KW-1185">Reference proteome</keyword>
<dbReference type="PANTHER" id="PTHR34310">
    <property type="entry name" value="DUF427 DOMAIN PROTEIN (AFU_ORTHOLOGUE AFUA_3G02220)"/>
    <property type="match status" value="1"/>
</dbReference>
<evidence type="ECO:0000313" key="3">
    <source>
        <dbReference type="Proteomes" id="UP001183585"/>
    </source>
</evidence>
<gene>
    <name evidence="2" type="ORF">J2S48_001367</name>
</gene>
<dbReference type="Proteomes" id="UP001183585">
    <property type="component" value="Unassembled WGS sequence"/>
</dbReference>
<protein>
    <submittedName>
        <fullName evidence="2">Uncharacterized protein (DUF427 family)</fullName>
    </submittedName>
</protein>
<name>A0ABU2CKI4_9MICO</name>
<dbReference type="PANTHER" id="PTHR34310:SF8">
    <property type="entry name" value="CONSERVED PROTEIN"/>
    <property type="match status" value="1"/>
</dbReference>
<accession>A0ABU2CKI4</accession>
<dbReference type="Gene3D" id="2.170.150.40">
    <property type="entry name" value="Domain of unknown function (DUF427)"/>
    <property type="match status" value="2"/>
</dbReference>
<dbReference type="EMBL" id="JAVDYE010000001">
    <property type="protein sequence ID" value="MDR7381852.1"/>
    <property type="molecule type" value="Genomic_DNA"/>
</dbReference>
<dbReference type="InterPro" id="IPR007361">
    <property type="entry name" value="DUF427"/>
</dbReference>
<dbReference type="InterPro" id="IPR038694">
    <property type="entry name" value="DUF427_sf"/>
</dbReference>
<organism evidence="2 3">
    <name type="scientific">Promicromonospora iranensis</name>
    <dbReference type="NCBI Taxonomy" id="1105144"/>
    <lineage>
        <taxon>Bacteria</taxon>
        <taxon>Bacillati</taxon>
        <taxon>Actinomycetota</taxon>
        <taxon>Actinomycetes</taxon>
        <taxon>Micrococcales</taxon>
        <taxon>Promicromonosporaceae</taxon>
        <taxon>Promicromonospora</taxon>
    </lineage>
</organism>
<dbReference type="RefSeq" id="WP_274995641.1">
    <property type="nucleotide sequence ID" value="NZ_JAJQQP010000010.1"/>
</dbReference>
<feature type="domain" description="DUF427" evidence="1">
    <location>
        <begin position="24"/>
        <end position="102"/>
    </location>
</feature>
<feature type="domain" description="DUF427" evidence="1">
    <location>
        <begin position="144"/>
        <end position="236"/>
    </location>
</feature>
<reference evidence="2 3" key="1">
    <citation type="submission" date="2023-07" db="EMBL/GenBank/DDBJ databases">
        <title>Sequencing the genomes of 1000 actinobacteria strains.</title>
        <authorList>
            <person name="Klenk H.-P."/>
        </authorList>
    </citation>
    <scope>NUCLEOTIDE SEQUENCE [LARGE SCALE GENOMIC DNA]</scope>
    <source>
        <strain evidence="2 3">DSM 45554</strain>
    </source>
</reference>
<evidence type="ECO:0000313" key="2">
    <source>
        <dbReference type="EMBL" id="MDR7381852.1"/>
    </source>
</evidence>
<evidence type="ECO:0000259" key="1">
    <source>
        <dbReference type="Pfam" id="PF04248"/>
    </source>
</evidence>
<comment type="caution">
    <text evidence="2">The sequence shown here is derived from an EMBL/GenBank/DDBJ whole genome shotgun (WGS) entry which is preliminary data.</text>
</comment>
<proteinExistence type="predicted"/>